<proteinExistence type="predicted"/>
<keyword evidence="1" id="KW-1133">Transmembrane helix</keyword>
<evidence type="ECO:0000313" key="2">
    <source>
        <dbReference type="EMBL" id="CAG7821299.1"/>
    </source>
</evidence>
<keyword evidence="3" id="KW-1185">Reference proteome</keyword>
<feature type="transmembrane region" description="Helical" evidence="1">
    <location>
        <begin position="33"/>
        <end position="52"/>
    </location>
</feature>
<evidence type="ECO:0000256" key="1">
    <source>
        <dbReference type="SAM" id="Phobius"/>
    </source>
</evidence>
<dbReference type="Proteomes" id="UP000708208">
    <property type="component" value="Unassembled WGS sequence"/>
</dbReference>
<accession>A0A8J2LET4</accession>
<sequence length="76" mass="8389">MASTSLSYFARRDVLGFQHSVKVILGCSGNDDFNVSIAGVAGFSLWLLLCILRKIVLRRVLLYHGGFDLELECILG</sequence>
<keyword evidence="1" id="KW-0472">Membrane</keyword>
<evidence type="ECO:0000313" key="3">
    <source>
        <dbReference type="Proteomes" id="UP000708208"/>
    </source>
</evidence>
<reference evidence="2" key="1">
    <citation type="submission" date="2021-06" db="EMBL/GenBank/DDBJ databases">
        <authorList>
            <person name="Hodson N. C."/>
            <person name="Mongue J. A."/>
            <person name="Jaron S. K."/>
        </authorList>
    </citation>
    <scope>NUCLEOTIDE SEQUENCE</scope>
</reference>
<organism evidence="2 3">
    <name type="scientific">Allacma fusca</name>
    <dbReference type="NCBI Taxonomy" id="39272"/>
    <lineage>
        <taxon>Eukaryota</taxon>
        <taxon>Metazoa</taxon>
        <taxon>Ecdysozoa</taxon>
        <taxon>Arthropoda</taxon>
        <taxon>Hexapoda</taxon>
        <taxon>Collembola</taxon>
        <taxon>Symphypleona</taxon>
        <taxon>Sminthuridae</taxon>
        <taxon>Allacma</taxon>
    </lineage>
</organism>
<protein>
    <submittedName>
        <fullName evidence="2">Uncharacterized protein</fullName>
    </submittedName>
</protein>
<gene>
    <name evidence="2" type="ORF">AFUS01_LOCUS31646</name>
</gene>
<dbReference type="AlphaFoldDB" id="A0A8J2LET4"/>
<dbReference type="EMBL" id="CAJVCH010506439">
    <property type="protein sequence ID" value="CAG7821299.1"/>
    <property type="molecule type" value="Genomic_DNA"/>
</dbReference>
<keyword evidence="1" id="KW-0812">Transmembrane</keyword>
<comment type="caution">
    <text evidence="2">The sequence shown here is derived from an EMBL/GenBank/DDBJ whole genome shotgun (WGS) entry which is preliminary data.</text>
</comment>
<name>A0A8J2LET4_9HEXA</name>